<proteinExistence type="predicted"/>
<feature type="region of interest" description="Disordered" evidence="1">
    <location>
        <begin position="1"/>
        <end position="22"/>
    </location>
</feature>
<accession>A0A6J7IIQ4</accession>
<protein>
    <submittedName>
        <fullName evidence="2">Unannotated protein</fullName>
    </submittedName>
</protein>
<evidence type="ECO:0000313" key="2">
    <source>
        <dbReference type="EMBL" id="CAB4930516.1"/>
    </source>
</evidence>
<gene>
    <name evidence="2" type="ORF">UFOPK3564_02347</name>
</gene>
<evidence type="ECO:0000256" key="1">
    <source>
        <dbReference type="SAM" id="MobiDB-lite"/>
    </source>
</evidence>
<organism evidence="2">
    <name type="scientific">freshwater metagenome</name>
    <dbReference type="NCBI Taxonomy" id="449393"/>
    <lineage>
        <taxon>unclassified sequences</taxon>
        <taxon>metagenomes</taxon>
        <taxon>ecological metagenomes</taxon>
    </lineage>
</organism>
<reference evidence="2" key="1">
    <citation type="submission" date="2020-05" db="EMBL/GenBank/DDBJ databases">
        <authorList>
            <person name="Chiriac C."/>
            <person name="Salcher M."/>
            <person name="Ghai R."/>
            <person name="Kavagutti S V."/>
        </authorList>
    </citation>
    <scope>NUCLEOTIDE SEQUENCE</scope>
</reference>
<sequence length="190" mass="21234">MIRPRGAPHPDVEPLSPRRGGRRRGLTALTAAVMLALCGAGTAGAAGWQYADFDGDPYWDAATMDHDANGYTERIWFDLDDDGGWDTLLYDTRGRDDFLEVVDYDMDENGGVEFRLVDGDGRVGYEYLYVDRNQNGRWDLQRNRARRIIPGSSADAVTRTNIYNVNSRTLHDFTMRTGGGSLLHPSFPTP</sequence>
<dbReference type="AlphaFoldDB" id="A0A6J7IIQ4"/>
<dbReference type="EMBL" id="CAFBMK010000160">
    <property type="protein sequence ID" value="CAB4930516.1"/>
    <property type="molecule type" value="Genomic_DNA"/>
</dbReference>
<name>A0A6J7IIQ4_9ZZZZ</name>